<evidence type="ECO:0000313" key="1">
    <source>
        <dbReference type="EMBL" id="OTF72410.1"/>
    </source>
</evidence>
<dbReference type="AlphaFoldDB" id="A0A1Y3AVB0"/>
<protein>
    <submittedName>
        <fullName evidence="1">Uncharacterized protein</fullName>
    </submittedName>
</protein>
<accession>A0A1Y3AVB0</accession>
<dbReference type="EMBL" id="MUJZ01056299">
    <property type="protein sequence ID" value="OTF72410.1"/>
    <property type="molecule type" value="Genomic_DNA"/>
</dbReference>
<dbReference type="Pfam" id="PF19086">
    <property type="entry name" value="Terpene_syn_C_2"/>
    <property type="match status" value="1"/>
</dbReference>
<dbReference type="InterPro" id="IPR008949">
    <property type="entry name" value="Isoprenoid_synthase_dom_sf"/>
</dbReference>
<dbReference type="Gene3D" id="1.10.600.10">
    <property type="entry name" value="Farnesyl Diphosphate Synthase"/>
    <property type="match status" value="1"/>
</dbReference>
<evidence type="ECO:0000313" key="2">
    <source>
        <dbReference type="Proteomes" id="UP000194236"/>
    </source>
</evidence>
<sequence>MNSTNGNGNGNGNGMDEKIIPNWDDYMKARLGSVGGQMTLQLIEYAKNIALSDQEWNHPLMKLLIDAVSEEMIMVNDHLTFRKEVAEANFKFSRMRHAYTVLVHTKGDDLFVVN</sequence>
<comment type="caution">
    <text evidence="1">The sequence shown here is derived from an EMBL/GenBank/DDBJ whole genome shotgun (WGS) entry which is preliminary data.</text>
</comment>
<gene>
    <name evidence="1" type="ORF">BLA29_013886</name>
</gene>
<dbReference type="SUPFAM" id="SSF48576">
    <property type="entry name" value="Terpenoid synthases"/>
    <property type="match status" value="1"/>
</dbReference>
<proteinExistence type="predicted"/>
<organism evidence="1 2">
    <name type="scientific">Euroglyphus maynei</name>
    <name type="common">Mayne's house dust mite</name>
    <dbReference type="NCBI Taxonomy" id="6958"/>
    <lineage>
        <taxon>Eukaryota</taxon>
        <taxon>Metazoa</taxon>
        <taxon>Ecdysozoa</taxon>
        <taxon>Arthropoda</taxon>
        <taxon>Chelicerata</taxon>
        <taxon>Arachnida</taxon>
        <taxon>Acari</taxon>
        <taxon>Acariformes</taxon>
        <taxon>Sarcoptiformes</taxon>
        <taxon>Astigmata</taxon>
        <taxon>Psoroptidia</taxon>
        <taxon>Analgoidea</taxon>
        <taxon>Pyroglyphidae</taxon>
        <taxon>Pyroglyphinae</taxon>
        <taxon>Euroglyphus</taxon>
    </lineage>
</organism>
<dbReference type="Proteomes" id="UP000194236">
    <property type="component" value="Unassembled WGS sequence"/>
</dbReference>
<dbReference type="OrthoDB" id="6486656at2759"/>
<reference evidence="1 2" key="1">
    <citation type="submission" date="2017-03" db="EMBL/GenBank/DDBJ databases">
        <title>Genome Survey of Euroglyphus maynei.</title>
        <authorList>
            <person name="Arlian L.G."/>
            <person name="Morgan M.S."/>
            <person name="Rider S.D."/>
        </authorList>
    </citation>
    <scope>NUCLEOTIDE SEQUENCE [LARGE SCALE GENOMIC DNA]</scope>
    <source>
        <strain evidence="1">Arlian Lab</strain>
        <tissue evidence="1">Whole body</tissue>
    </source>
</reference>
<name>A0A1Y3AVB0_EURMA</name>
<keyword evidence="2" id="KW-1185">Reference proteome</keyword>